<keyword evidence="5" id="KW-0964">Secreted</keyword>
<dbReference type="AlphaFoldDB" id="A0A8J3APE7"/>
<proteinExistence type="inferred from homology"/>
<comment type="function">
    <text evidence="5">Required for morphogenesis and for the elongation of the flagellar filament by facilitating polymerization of the flagellin monomers at the tip of growing filament. Forms a capping structure, which prevents flagellin subunits (transported through the central channel of the flagellum) from leaking out without polymerization at the distal end.</text>
</comment>
<evidence type="ECO:0000256" key="4">
    <source>
        <dbReference type="ARBA" id="ARBA00023143"/>
    </source>
</evidence>
<dbReference type="GO" id="GO:0005576">
    <property type="term" value="C:extracellular region"/>
    <property type="evidence" value="ECO:0007669"/>
    <property type="project" value="UniProtKB-SubCell"/>
</dbReference>
<dbReference type="InterPro" id="IPR003481">
    <property type="entry name" value="FliD_N"/>
</dbReference>
<dbReference type="GO" id="GO:0071973">
    <property type="term" value="P:bacterial-type flagellum-dependent cell motility"/>
    <property type="evidence" value="ECO:0007669"/>
    <property type="project" value="TreeGrafter"/>
</dbReference>
<evidence type="ECO:0000256" key="1">
    <source>
        <dbReference type="ARBA" id="ARBA00009764"/>
    </source>
</evidence>
<dbReference type="Pfam" id="PF07195">
    <property type="entry name" value="FliD_C"/>
    <property type="match status" value="1"/>
</dbReference>
<keyword evidence="4 5" id="KW-0975">Bacterial flagellum</keyword>
<dbReference type="PANTHER" id="PTHR30288">
    <property type="entry name" value="FLAGELLAR CAP/ASSEMBLY PROTEIN FLID"/>
    <property type="match status" value="1"/>
</dbReference>
<comment type="similarity">
    <text evidence="1 5">Belongs to the FliD family.</text>
</comment>
<accession>A0A8J3APE7</accession>
<dbReference type="Pfam" id="PF02465">
    <property type="entry name" value="FliD_N"/>
    <property type="match status" value="1"/>
</dbReference>
<dbReference type="GO" id="GO:0009421">
    <property type="term" value="C:bacterial-type flagellum filament cap"/>
    <property type="evidence" value="ECO:0007669"/>
    <property type="project" value="InterPro"/>
</dbReference>
<keyword evidence="3 5" id="KW-0175">Coiled coil</keyword>
<dbReference type="EMBL" id="BMDI01000001">
    <property type="protein sequence ID" value="GGI16374.1"/>
    <property type="molecule type" value="Genomic_DNA"/>
</dbReference>
<feature type="domain" description="Flagellar hook-associated protein 2 N-terminal" evidence="6">
    <location>
        <begin position="12"/>
        <end position="108"/>
    </location>
</feature>
<comment type="caution">
    <text evidence="8">The sequence shown here is derived from an EMBL/GenBank/DDBJ whole genome shotgun (WGS) entry which is preliminary data.</text>
</comment>
<protein>
    <recommendedName>
        <fullName evidence="5">Flagellar hook-associated protein 2</fullName>
        <shortName evidence="5">HAP2</shortName>
    </recommendedName>
    <alternativeName>
        <fullName evidence="5">Flagellar cap protein</fullName>
    </alternativeName>
</protein>
<dbReference type="Proteomes" id="UP000642180">
    <property type="component" value="Unassembled WGS sequence"/>
</dbReference>
<evidence type="ECO:0000259" key="6">
    <source>
        <dbReference type="Pfam" id="PF02465"/>
    </source>
</evidence>
<keyword evidence="9" id="KW-1185">Reference proteome</keyword>
<organism evidence="8 9">
    <name type="scientific">Oxalicibacterium faecigallinarum</name>
    <dbReference type="NCBI Taxonomy" id="573741"/>
    <lineage>
        <taxon>Bacteria</taxon>
        <taxon>Pseudomonadati</taxon>
        <taxon>Pseudomonadota</taxon>
        <taxon>Betaproteobacteria</taxon>
        <taxon>Burkholderiales</taxon>
        <taxon>Oxalobacteraceae</taxon>
        <taxon>Oxalicibacterium</taxon>
    </lineage>
</organism>
<comment type="subunit">
    <text evidence="2 5">Homopentamer.</text>
</comment>
<comment type="subcellular location">
    <subcellularLocation>
        <location evidence="5">Secreted</location>
    </subcellularLocation>
    <subcellularLocation>
        <location evidence="5">Bacterial flagellum</location>
    </subcellularLocation>
</comment>
<evidence type="ECO:0000259" key="7">
    <source>
        <dbReference type="Pfam" id="PF07195"/>
    </source>
</evidence>
<gene>
    <name evidence="8" type="ORF">GCM10008066_03640</name>
</gene>
<sequence length="672" mass="69000">MASITSSTGLGSGLEIDSIISQLMAVEQKPLAALAKKEASYQAKLSAYGTLNSAVSSFQSAMATLGKASTFEALKTSVADPLIYTAKSATNAIPGTYQVNVTQLAQAQTLATSGQTSKTASIGSGTATTISFQFGSITGGTLTNGVYSGATFTQDAEQATGSITINSSNNSLQGIRDAINAANMGVTATLVSDGSATPDRLVLTSTKTGESSSMKITVEGDSALQNLLEYDPTGTQNLTQQSAAQDTKLTVNGLEISSKTNSVSEAIQGVTLDVLKVGSSSMNITRDTSAVETGVNNFVKAYNELNTVLSGLMGYNATTQTAGALNGDSTARSIQEQVRKMLTSSLDGLSNTSMSLSKIGVAFQKDGSLAVDSGKLNKAMTDNYGDIASLFATVGKATDSLVNFTNSSNATKAGSYAINVTRMATQASLTGTVNLNAGNTTITPNTAISVMLDGVTSKVYLTEGSYNAKQLAAMVQSAINGTAAFKTADAKVTATIDDNGNLKLVSDRYGSASKITVNNSGGTSVASFLGTSRTGTEGVDVAGTIGGLSATGSGQFLTGVSGDVGGLKLEIVGGTTGSRGTIDFSQGFADRLNKLASSFIGTDGKISALRDGLNASIKDLTKRYDAMEARLTDIEARYRKQFSALDVMIASMQSTGDFLTQQLEQIKANSKS</sequence>
<dbReference type="RefSeq" id="WP_229726160.1">
    <property type="nucleotide sequence ID" value="NZ_BMDI01000001.1"/>
</dbReference>
<evidence type="ECO:0000313" key="9">
    <source>
        <dbReference type="Proteomes" id="UP000642180"/>
    </source>
</evidence>
<dbReference type="InterPro" id="IPR010809">
    <property type="entry name" value="FliD_C"/>
</dbReference>
<feature type="coiled-coil region" evidence="5">
    <location>
        <begin position="610"/>
        <end position="637"/>
    </location>
</feature>
<dbReference type="PANTHER" id="PTHR30288:SF0">
    <property type="entry name" value="FLAGELLAR HOOK-ASSOCIATED PROTEIN 2"/>
    <property type="match status" value="1"/>
</dbReference>
<evidence type="ECO:0000256" key="5">
    <source>
        <dbReference type="RuleBase" id="RU362066"/>
    </source>
</evidence>
<feature type="domain" description="Flagellar hook-associated protein 2 C-terminal" evidence="7">
    <location>
        <begin position="244"/>
        <end position="654"/>
    </location>
</feature>
<name>A0A8J3APE7_9BURK</name>
<dbReference type="GO" id="GO:0009424">
    <property type="term" value="C:bacterial-type flagellum hook"/>
    <property type="evidence" value="ECO:0007669"/>
    <property type="project" value="UniProtKB-UniRule"/>
</dbReference>
<dbReference type="InterPro" id="IPR040026">
    <property type="entry name" value="FliD"/>
</dbReference>
<evidence type="ECO:0000256" key="3">
    <source>
        <dbReference type="ARBA" id="ARBA00023054"/>
    </source>
</evidence>
<evidence type="ECO:0000256" key="2">
    <source>
        <dbReference type="ARBA" id="ARBA00011255"/>
    </source>
</evidence>
<evidence type="ECO:0000313" key="8">
    <source>
        <dbReference type="EMBL" id="GGI16374.1"/>
    </source>
</evidence>
<reference evidence="9" key="1">
    <citation type="journal article" date="2019" name="Int. J. Syst. Evol. Microbiol.">
        <title>The Global Catalogue of Microorganisms (GCM) 10K type strain sequencing project: providing services to taxonomists for standard genome sequencing and annotation.</title>
        <authorList>
            <consortium name="The Broad Institute Genomics Platform"/>
            <consortium name="The Broad Institute Genome Sequencing Center for Infectious Disease"/>
            <person name="Wu L."/>
            <person name="Ma J."/>
        </authorList>
    </citation>
    <scope>NUCLEOTIDE SEQUENCE [LARGE SCALE GENOMIC DNA]</scope>
    <source>
        <strain evidence="9">CCM 2767</strain>
    </source>
</reference>
<dbReference type="GO" id="GO:0007155">
    <property type="term" value="P:cell adhesion"/>
    <property type="evidence" value="ECO:0007669"/>
    <property type="project" value="InterPro"/>
</dbReference>